<evidence type="ECO:0000256" key="1">
    <source>
        <dbReference type="ARBA" id="ARBA00004613"/>
    </source>
</evidence>
<dbReference type="Gene3D" id="2.150.10.10">
    <property type="entry name" value="Serralysin-like metalloprotease, C-terminal"/>
    <property type="match status" value="2"/>
</dbReference>
<dbReference type="Pfam" id="PF00353">
    <property type="entry name" value="HemolysinCabind"/>
    <property type="match status" value="3"/>
</dbReference>
<evidence type="ECO:0000313" key="4">
    <source>
        <dbReference type="Proteomes" id="UP001193501"/>
    </source>
</evidence>
<evidence type="ECO:0000313" key="3">
    <source>
        <dbReference type="EMBL" id="NBZ86777.1"/>
    </source>
</evidence>
<evidence type="ECO:0000256" key="2">
    <source>
        <dbReference type="ARBA" id="ARBA00022525"/>
    </source>
</evidence>
<dbReference type="InterPro" id="IPR011049">
    <property type="entry name" value="Serralysin-like_metalloprot_C"/>
</dbReference>
<dbReference type="PROSITE" id="PS00330">
    <property type="entry name" value="HEMOLYSIN_CALCIUM"/>
    <property type="match status" value="4"/>
</dbReference>
<dbReference type="InterPro" id="IPR018511">
    <property type="entry name" value="Hemolysin-typ_Ca-bd_CS"/>
</dbReference>
<keyword evidence="4" id="KW-1185">Reference proteome</keyword>
<comment type="subcellular location">
    <subcellularLocation>
        <location evidence="1">Secreted</location>
    </subcellularLocation>
</comment>
<dbReference type="PANTHER" id="PTHR38340">
    <property type="entry name" value="S-LAYER PROTEIN"/>
    <property type="match status" value="1"/>
</dbReference>
<keyword evidence="2" id="KW-0964">Secreted</keyword>
<protein>
    <recommendedName>
        <fullName evidence="5">Calcium-binding protein</fullName>
    </recommendedName>
</protein>
<organism evidence="3 4">
    <name type="scientific">Stagnihabitans tardus</name>
    <dbReference type="NCBI Taxonomy" id="2699202"/>
    <lineage>
        <taxon>Bacteria</taxon>
        <taxon>Pseudomonadati</taxon>
        <taxon>Pseudomonadota</taxon>
        <taxon>Alphaproteobacteria</taxon>
        <taxon>Rhodobacterales</taxon>
        <taxon>Paracoccaceae</taxon>
        <taxon>Stagnihabitans</taxon>
    </lineage>
</organism>
<evidence type="ECO:0008006" key="5">
    <source>
        <dbReference type="Google" id="ProtNLM"/>
    </source>
</evidence>
<dbReference type="PRINTS" id="PR00313">
    <property type="entry name" value="CABNDNGRPT"/>
</dbReference>
<gene>
    <name evidence="3" type="ORF">GV832_04225</name>
</gene>
<dbReference type="SUPFAM" id="SSF51120">
    <property type="entry name" value="beta-Roll"/>
    <property type="match status" value="2"/>
</dbReference>
<proteinExistence type="predicted"/>
<dbReference type="GO" id="GO:0005509">
    <property type="term" value="F:calcium ion binding"/>
    <property type="evidence" value="ECO:0007669"/>
    <property type="project" value="InterPro"/>
</dbReference>
<accession>A0AAE4Y7T6</accession>
<name>A0AAE4Y7T6_9RHOB</name>
<dbReference type="PANTHER" id="PTHR38340:SF1">
    <property type="entry name" value="S-LAYER PROTEIN"/>
    <property type="match status" value="1"/>
</dbReference>
<dbReference type="AlphaFoldDB" id="A0AAE4Y7T6"/>
<reference evidence="3" key="1">
    <citation type="submission" date="2020-01" db="EMBL/GenBank/DDBJ databases">
        <authorList>
            <person name="Chen W.-M."/>
        </authorList>
    </citation>
    <scope>NUCLEOTIDE SEQUENCE</scope>
    <source>
        <strain evidence="3">CYK-10</strain>
    </source>
</reference>
<sequence length="505" mass="50337">MVRYDGAGNVVPVDYGNGPVTSVDLDPDQPGAAETKNFITGLSNGSVAAISNGNTVTVYDPTGQVDGLIDDLDAAGYAEITAVTQLAGGNLVISGKTANGTAILRLSDSSVNGAPVGIPGLVEPVFFGTLLGALAKDVRVTATNPGLYSPTDPEAFTQGGFLLTALVPNGAAASRLVLQSFTAWGAQIGTATLNSAITLNTGKPDYDVVALQDGTFVVAWVTQGANGLDILAAHFDSDAQQLGTTVIIQGNALAGDQTDPHLTAFNDGRVILTYTDLGANPVNGISDTLHAVTLTLSSTSGGLQPTGGSDAINGTGTHDAIAGLAGNDLIDGKLGNDAIYGGAGNDTLTGGGGNDMLSGGAGADSFFGGDGADGISGGEGSDFLRGEAGRDVLRGGAAADQLYGGLDGDRLDGGAGNDTLGGGAGADVFILRRGGGLDRAIDFAADDFLRLDHALWLAEGELTAAEVLTAHAAVVGGNTVLTFAGGEQITLLNFTALVAGDLQFI</sequence>
<dbReference type="InterPro" id="IPR001343">
    <property type="entry name" value="Hemolysn_Ca-bd"/>
</dbReference>
<dbReference type="GO" id="GO:0005576">
    <property type="term" value="C:extracellular region"/>
    <property type="evidence" value="ECO:0007669"/>
    <property type="project" value="UniProtKB-SubCell"/>
</dbReference>
<comment type="caution">
    <text evidence="3">The sequence shown here is derived from an EMBL/GenBank/DDBJ whole genome shotgun (WGS) entry which is preliminary data.</text>
</comment>
<dbReference type="EMBL" id="JAABNR010000003">
    <property type="protein sequence ID" value="NBZ86777.1"/>
    <property type="molecule type" value="Genomic_DNA"/>
</dbReference>
<dbReference type="Proteomes" id="UP001193501">
    <property type="component" value="Unassembled WGS sequence"/>
</dbReference>
<dbReference type="InterPro" id="IPR050557">
    <property type="entry name" value="RTX_toxin/Mannuronan_C5-epim"/>
</dbReference>